<evidence type="ECO:0000256" key="5">
    <source>
        <dbReference type="ARBA" id="ARBA00022670"/>
    </source>
</evidence>
<dbReference type="RefSeq" id="WP_169506862.1">
    <property type="nucleotide sequence ID" value="NZ_JABBPN010000029.1"/>
</dbReference>
<dbReference type="EMBL" id="JABBPN010000029">
    <property type="protein sequence ID" value="NMO98089.1"/>
    <property type="molecule type" value="Genomic_DNA"/>
</dbReference>
<dbReference type="EC" id="3.4.21.89" evidence="4 8"/>
<feature type="transmembrane region" description="Helical" evidence="8">
    <location>
        <begin position="32"/>
        <end position="53"/>
    </location>
</feature>
<evidence type="ECO:0000256" key="6">
    <source>
        <dbReference type="ARBA" id="ARBA00022801"/>
    </source>
</evidence>
<dbReference type="GO" id="GO:0004252">
    <property type="term" value="F:serine-type endopeptidase activity"/>
    <property type="evidence" value="ECO:0007669"/>
    <property type="project" value="InterPro"/>
</dbReference>
<dbReference type="PROSITE" id="PS00760">
    <property type="entry name" value="SPASE_I_2"/>
    <property type="match status" value="1"/>
</dbReference>
<evidence type="ECO:0000256" key="7">
    <source>
        <dbReference type="PIRSR" id="PIRSR600223-1"/>
    </source>
</evidence>
<dbReference type="Proteomes" id="UP000565468">
    <property type="component" value="Unassembled WGS sequence"/>
</dbReference>
<evidence type="ECO:0000256" key="1">
    <source>
        <dbReference type="ARBA" id="ARBA00000677"/>
    </source>
</evidence>
<keyword evidence="8" id="KW-0812">Transmembrane</keyword>
<evidence type="ECO:0000256" key="3">
    <source>
        <dbReference type="ARBA" id="ARBA00009370"/>
    </source>
</evidence>
<accession>A0A848MCX4</accession>
<organism evidence="12 13">
    <name type="scientific">Paenibacillus lemnae</name>
    <dbReference type="NCBI Taxonomy" id="1330551"/>
    <lineage>
        <taxon>Bacteria</taxon>
        <taxon>Bacillati</taxon>
        <taxon>Bacillota</taxon>
        <taxon>Bacilli</taxon>
        <taxon>Bacillales</taxon>
        <taxon>Paenibacillaceae</taxon>
        <taxon>Paenibacillus</taxon>
    </lineage>
</organism>
<dbReference type="PANTHER" id="PTHR43390">
    <property type="entry name" value="SIGNAL PEPTIDASE I"/>
    <property type="match status" value="1"/>
</dbReference>
<dbReference type="PANTHER" id="PTHR43390:SF1">
    <property type="entry name" value="CHLOROPLAST PROCESSING PEPTIDASE"/>
    <property type="match status" value="1"/>
</dbReference>
<dbReference type="InterPro" id="IPR036286">
    <property type="entry name" value="LexA/Signal_pep-like_sf"/>
</dbReference>
<evidence type="ECO:0000256" key="4">
    <source>
        <dbReference type="ARBA" id="ARBA00013208"/>
    </source>
</evidence>
<evidence type="ECO:0000256" key="10">
    <source>
        <dbReference type="SAM" id="MobiDB-lite"/>
    </source>
</evidence>
<comment type="catalytic activity">
    <reaction evidence="1 8">
        <text>Cleavage of hydrophobic, N-terminal signal or leader sequences from secreted and periplasmic proteins.</text>
        <dbReference type="EC" id="3.4.21.89"/>
    </reaction>
</comment>
<name>A0A848MCX4_PAELE</name>
<sequence length="197" mass="22169">MGQTVPPDSTGKNEAPESNKSGNSFGAELWDWFKTIAIAFCIMMLLNVFVFNLSMVKGESMEPTLTASERLFINKIGYRFSDPQRGDVIVLKDPSDGPDKKEFLVKRVVGVPGDTVEVKGHILYVNGEAQEEKYTDVPIEDPDMEPVTLEKNHYFVMGDNRHFQKSKDSRRFGSVNKSDIVGKAEFIFWPLSEIKGL</sequence>
<keyword evidence="6 8" id="KW-0378">Hydrolase</keyword>
<comment type="caution">
    <text evidence="12">The sequence shown here is derived from an EMBL/GenBank/DDBJ whole genome shotgun (WGS) entry which is preliminary data.</text>
</comment>
<evidence type="ECO:0000256" key="2">
    <source>
        <dbReference type="ARBA" id="ARBA00004401"/>
    </source>
</evidence>
<keyword evidence="8" id="KW-1133">Transmembrane helix</keyword>
<dbReference type="GO" id="GO:0006465">
    <property type="term" value="P:signal peptide processing"/>
    <property type="evidence" value="ECO:0007669"/>
    <property type="project" value="InterPro"/>
</dbReference>
<evidence type="ECO:0000256" key="9">
    <source>
        <dbReference type="RuleBase" id="RU362042"/>
    </source>
</evidence>
<dbReference type="NCBIfam" id="TIGR02227">
    <property type="entry name" value="sigpep_I_bact"/>
    <property type="match status" value="1"/>
</dbReference>
<dbReference type="InterPro" id="IPR019533">
    <property type="entry name" value="Peptidase_S26"/>
</dbReference>
<reference evidence="12 13" key="1">
    <citation type="submission" date="2020-04" db="EMBL/GenBank/DDBJ databases">
        <title>Paenibacillus algicola sp. nov., a novel marine bacterium producing alginate lyase.</title>
        <authorList>
            <person name="Huang H."/>
        </authorList>
    </citation>
    <scope>NUCLEOTIDE SEQUENCE [LARGE SCALE GENOMIC DNA]</scope>
    <source>
        <strain evidence="12 13">L7-75</strain>
    </source>
</reference>
<dbReference type="SUPFAM" id="SSF51306">
    <property type="entry name" value="LexA/Signal peptidase"/>
    <property type="match status" value="1"/>
</dbReference>
<feature type="region of interest" description="Disordered" evidence="10">
    <location>
        <begin position="1"/>
        <end position="20"/>
    </location>
</feature>
<gene>
    <name evidence="12" type="primary">lepB</name>
    <name evidence="12" type="ORF">HII30_20255</name>
</gene>
<dbReference type="GO" id="GO:0009003">
    <property type="term" value="F:signal peptidase activity"/>
    <property type="evidence" value="ECO:0007669"/>
    <property type="project" value="UniProtKB-EC"/>
</dbReference>
<dbReference type="AlphaFoldDB" id="A0A848MCX4"/>
<dbReference type="PROSITE" id="PS00501">
    <property type="entry name" value="SPASE_I_1"/>
    <property type="match status" value="1"/>
</dbReference>
<dbReference type="InterPro" id="IPR019757">
    <property type="entry name" value="Pept_S26A_signal_pept_1_Lys-AS"/>
</dbReference>
<evidence type="ECO:0000256" key="8">
    <source>
        <dbReference type="RuleBase" id="RU003993"/>
    </source>
</evidence>
<dbReference type="Gene3D" id="2.10.109.10">
    <property type="entry name" value="Umud Fragment, subunit A"/>
    <property type="match status" value="1"/>
</dbReference>
<dbReference type="InterPro" id="IPR000223">
    <property type="entry name" value="Pept_S26A_signal_pept_1"/>
</dbReference>
<evidence type="ECO:0000313" key="13">
    <source>
        <dbReference type="Proteomes" id="UP000565468"/>
    </source>
</evidence>
<feature type="domain" description="Peptidase S26" evidence="11">
    <location>
        <begin position="30"/>
        <end position="189"/>
    </location>
</feature>
<proteinExistence type="inferred from homology"/>
<comment type="similarity">
    <text evidence="3 9">Belongs to the peptidase S26 family.</text>
</comment>
<dbReference type="GO" id="GO:0005886">
    <property type="term" value="C:plasma membrane"/>
    <property type="evidence" value="ECO:0007669"/>
    <property type="project" value="UniProtKB-SubCell"/>
</dbReference>
<evidence type="ECO:0000259" key="11">
    <source>
        <dbReference type="Pfam" id="PF10502"/>
    </source>
</evidence>
<dbReference type="Pfam" id="PF10502">
    <property type="entry name" value="Peptidase_S26"/>
    <property type="match status" value="1"/>
</dbReference>
<keyword evidence="5 8" id="KW-0645">Protease</keyword>
<dbReference type="InterPro" id="IPR019756">
    <property type="entry name" value="Pept_S26A_signal_pept_1_Ser-AS"/>
</dbReference>
<protein>
    <recommendedName>
        <fullName evidence="4 8">Signal peptidase I</fullName>
        <ecNumber evidence="4 8">3.4.21.89</ecNumber>
    </recommendedName>
</protein>
<dbReference type="PRINTS" id="PR00727">
    <property type="entry name" value="LEADERPTASE"/>
</dbReference>
<comment type="subcellular location">
    <subcellularLocation>
        <location evidence="2">Cell membrane</location>
        <topology evidence="2">Single-pass type II membrane protein</topology>
    </subcellularLocation>
    <subcellularLocation>
        <location evidence="9">Membrane</location>
        <topology evidence="9">Single-pass type II membrane protein</topology>
    </subcellularLocation>
</comment>
<feature type="active site" evidence="7">
    <location>
        <position position="106"/>
    </location>
</feature>
<evidence type="ECO:0000313" key="12">
    <source>
        <dbReference type="EMBL" id="NMO98089.1"/>
    </source>
</evidence>
<dbReference type="CDD" id="cd06530">
    <property type="entry name" value="S26_SPase_I"/>
    <property type="match status" value="1"/>
</dbReference>
<keyword evidence="8" id="KW-0472">Membrane</keyword>
<keyword evidence="13" id="KW-1185">Reference proteome</keyword>
<feature type="active site" evidence="7">
    <location>
        <position position="60"/>
    </location>
</feature>